<dbReference type="InterPro" id="IPR001041">
    <property type="entry name" value="2Fe-2S_ferredoxin-type"/>
</dbReference>
<dbReference type="GO" id="GO:0046872">
    <property type="term" value="F:metal ion binding"/>
    <property type="evidence" value="ECO:0007669"/>
    <property type="project" value="UniProtKB-KW"/>
</dbReference>
<keyword evidence="2" id="KW-0285">Flavoprotein</keyword>
<dbReference type="InterPro" id="IPR054582">
    <property type="entry name" value="DmmA-like_N"/>
</dbReference>
<evidence type="ECO:0000259" key="9">
    <source>
        <dbReference type="PROSITE" id="PS51085"/>
    </source>
</evidence>
<evidence type="ECO:0000313" key="11">
    <source>
        <dbReference type="EMBL" id="AWB48254.1"/>
    </source>
</evidence>
<dbReference type="Gene3D" id="2.40.30.10">
    <property type="entry name" value="Translation factors"/>
    <property type="match status" value="1"/>
</dbReference>
<dbReference type="Gene3D" id="3.10.20.30">
    <property type="match status" value="1"/>
</dbReference>
<dbReference type="SUPFAM" id="SSF54292">
    <property type="entry name" value="2Fe-2S ferredoxin-like"/>
    <property type="match status" value="1"/>
</dbReference>
<dbReference type="RefSeq" id="WP_108435073.1">
    <property type="nucleotide sequence ID" value="NZ_CP028918.1"/>
</dbReference>
<dbReference type="InterPro" id="IPR039261">
    <property type="entry name" value="FNR_nucleotide-bd"/>
</dbReference>
<dbReference type="Pfam" id="PF00111">
    <property type="entry name" value="Fer2"/>
    <property type="match status" value="1"/>
</dbReference>
<keyword evidence="3" id="KW-0288">FMN</keyword>
<keyword evidence="4" id="KW-0001">2Fe-2S</keyword>
<evidence type="ECO:0000256" key="7">
    <source>
        <dbReference type="ARBA" id="ARBA00023004"/>
    </source>
</evidence>
<keyword evidence="12" id="KW-1185">Reference proteome</keyword>
<dbReference type="PRINTS" id="PR00409">
    <property type="entry name" value="PHDIOXRDTASE"/>
</dbReference>
<dbReference type="InterPro" id="IPR006058">
    <property type="entry name" value="2Fe2S_fd_BS"/>
</dbReference>
<accession>A0A2S0UKA6</accession>
<dbReference type="InterPro" id="IPR012675">
    <property type="entry name" value="Beta-grasp_dom_sf"/>
</dbReference>
<dbReference type="SUPFAM" id="SSF63380">
    <property type="entry name" value="Riboflavin synthase domain-like"/>
    <property type="match status" value="1"/>
</dbReference>
<dbReference type="PROSITE" id="PS51085">
    <property type="entry name" value="2FE2S_FER_2"/>
    <property type="match status" value="1"/>
</dbReference>
<dbReference type="PANTHER" id="PTHR47354">
    <property type="entry name" value="NADH OXIDOREDUCTASE HCR"/>
    <property type="match status" value="1"/>
</dbReference>
<dbReference type="Gene3D" id="3.40.50.80">
    <property type="entry name" value="Nucleotide-binding domain of ferredoxin-NADP reductase (FNR) module"/>
    <property type="match status" value="1"/>
</dbReference>
<keyword evidence="8" id="KW-0411">Iron-sulfur</keyword>
<dbReference type="GO" id="GO:0051537">
    <property type="term" value="F:2 iron, 2 sulfur cluster binding"/>
    <property type="evidence" value="ECO:0007669"/>
    <property type="project" value="UniProtKB-KW"/>
</dbReference>
<comment type="cofactor">
    <cofactor evidence="1">
        <name>FMN</name>
        <dbReference type="ChEBI" id="CHEBI:58210"/>
    </cofactor>
</comment>
<evidence type="ECO:0000256" key="8">
    <source>
        <dbReference type="ARBA" id="ARBA00023014"/>
    </source>
</evidence>
<organism evidence="11 12">
    <name type="scientific">Paragemmobacter aquarius</name>
    <dbReference type="NCBI Taxonomy" id="2169400"/>
    <lineage>
        <taxon>Bacteria</taxon>
        <taxon>Pseudomonadati</taxon>
        <taxon>Pseudomonadota</taxon>
        <taxon>Alphaproteobacteria</taxon>
        <taxon>Rhodobacterales</taxon>
        <taxon>Paracoccaceae</taxon>
        <taxon>Paragemmobacter</taxon>
    </lineage>
</organism>
<dbReference type="OrthoDB" id="9792185at2"/>
<dbReference type="PROSITE" id="PS51384">
    <property type="entry name" value="FAD_FR"/>
    <property type="match status" value="1"/>
</dbReference>
<keyword evidence="5" id="KW-0479">Metal-binding</keyword>
<reference evidence="11 12" key="1">
    <citation type="submission" date="2018-04" db="EMBL/GenBank/DDBJ databases">
        <title>Genome sequencing of Gemmobacter.</title>
        <authorList>
            <person name="Yi H."/>
            <person name="Baek M.-G."/>
        </authorList>
    </citation>
    <scope>NUCLEOTIDE SEQUENCE [LARGE SCALE GENOMIC DNA]</scope>
    <source>
        <strain evidence="11 12">HYN0069</strain>
    </source>
</reference>
<evidence type="ECO:0000256" key="1">
    <source>
        <dbReference type="ARBA" id="ARBA00001917"/>
    </source>
</evidence>
<evidence type="ECO:0000259" key="10">
    <source>
        <dbReference type="PROSITE" id="PS51384"/>
    </source>
</evidence>
<dbReference type="InterPro" id="IPR036010">
    <property type="entry name" value="2Fe-2S_ferredoxin-like_sf"/>
</dbReference>
<gene>
    <name evidence="11" type="ORF">HYN69_06795</name>
</gene>
<dbReference type="CDD" id="cd00207">
    <property type="entry name" value="fer2"/>
    <property type="match status" value="1"/>
</dbReference>
<dbReference type="InterPro" id="IPR050415">
    <property type="entry name" value="MRET"/>
</dbReference>
<dbReference type="Pfam" id="PF22290">
    <property type="entry name" value="DmmA-like_N"/>
    <property type="match status" value="1"/>
</dbReference>
<dbReference type="InterPro" id="IPR017938">
    <property type="entry name" value="Riboflavin_synthase-like_b-brl"/>
</dbReference>
<dbReference type="PROSITE" id="PS00197">
    <property type="entry name" value="2FE2S_FER_1"/>
    <property type="match status" value="1"/>
</dbReference>
<keyword evidence="6" id="KW-0560">Oxidoreductase</keyword>
<name>A0A2S0UKA6_9RHOB</name>
<evidence type="ECO:0000256" key="6">
    <source>
        <dbReference type="ARBA" id="ARBA00023002"/>
    </source>
</evidence>
<protein>
    <submittedName>
        <fullName evidence="11">Ferredoxin--NADP(+) reductase</fullName>
    </submittedName>
</protein>
<dbReference type="GO" id="GO:0016491">
    <property type="term" value="F:oxidoreductase activity"/>
    <property type="evidence" value="ECO:0007669"/>
    <property type="project" value="UniProtKB-KW"/>
</dbReference>
<dbReference type="EMBL" id="CP028918">
    <property type="protein sequence ID" value="AWB48254.1"/>
    <property type="molecule type" value="Genomic_DNA"/>
</dbReference>
<evidence type="ECO:0000256" key="4">
    <source>
        <dbReference type="ARBA" id="ARBA00022714"/>
    </source>
</evidence>
<sequence>MTVGTPKLDVTVAEVVEVNPLIKRFRFVRADGGVMPPFSGGAHVVVEMDDHGTRRMNPYSLMSDPSDRSGYSISVRRDDVGRGGSLFLHNHVRAGMRMQISHPVNLFPVDARAKKHLFLAGGIGITPFIGMMAQLQRQGQRFELHYAVRSPALGAYCDHLTATYGERVHVYYDEAGQVVELDNLLSGQPLGTHLYICGPKGMIAWAHARAEAAGWPKNTVHSEEFLAPPVGNPFEVQFARSGKTVTVGAAQSILEAMEMAGVDAPYLCRGGACGQCETVVLACDGHIHHHDHWLSDEDKASNTKIMPCVSRFEGRALVLDR</sequence>
<evidence type="ECO:0000313" key="12">
    <source>
        <dbReference type="Proteomes" id="UP000244496"/>
    </source>
</evidence>
<dbReference type="KEGG" id="geh:HYN69_06795"/>
<dbReference type="Proteomes" id="UP000244496">
    <property type="component" value="Chromosome"/>
</dbReference>
<dbReference type="CDD" id="cd06185">
    <property type="entry name" value="PDR_like"/>
    <property type="match status" value="1"/>
</dbReference>
<evidence type="ECO:0000256" key="5">
    <source>
        <dbReference type="ARBA" id="ARBA00022723"/>
    </source>
</evidence>
<proteinExistence type="predicted"/>
<feature type="domain" description="FAD-binding FR-type" evidence="10">
    <location>
        <begin position="5"/>
        <end position="110"/>
    </location>
</feature>
<keyword evidence="7" id="KW-0408">Iron</keyword>
<dbReference type="PANTHER" id="PTHR47354:SF1">
    <property type="entry name" value="CARNITINE MONOOXYGENASE REDUCTASE SUBUNIT"/>
    <property type="match status" value="1"/>
</dbReference>
<evidence type="ECO:0000256" key="2">
    <source>
        <dbReference type="ARBA" id="ARBA00022630"/>
    </source>
</evidence>
<dbReference type="AlphaFoldDB" id="A0A2S0UKA6"/>
<evidence type="ECO:0000256" key="3">
    <source>
        <dbReference type="ARBA" id="ARBA00022643"/>
    </source>
</evidence>
<dbReference type="InterPro" id="IPR017927">
    <property type="entry name" value="FAD-bd_FR_type"/>
</dbReference>
<dbReference type="SUPFAM" id="SSF52343">
    <property type="entry name" value="Ferredoxin reductase-like, C-terminal NADP-linked domain"/>
    <property type="match status" value="1"/>
</dbReference>
<feature type="domain" description="2Fe-2S ferredoxin-type" evidence="9">
    <location>
        <begin position="234"/>
        <end position="321"/>
    </location>
</feature>